<dbReference type="GO" id="GO:0008168">
    <property type="term" value="F:methyltransferase activity"/>
    <property type="evidence" value="ECO:0007669"/>
    <property type="project" value="UniProtKB-KW"/>
</dbReference>
<keyword evidence="1" id="KW-0808">Transferase</keyword>
<comment type="caution">
    <text evidence="1">The sequence shown here is derived from an EMBL/GenBank/DDBJ whole genome shotgun (WGS) entry which is preliminary data.</text>
</comment>
<gene>
    <name evidence="1" type="ORF">FH752_06405</name>
</gene>
<dbReference type="Gene3D" id="3.40.50.150">
    <property type="entry name" value="Vaccinia Virus protein VP39"/>
    <property type="match status" value="2"/>
</dbReference>
<sequence>MPGCGRPQVWIRGERVSLCPVCEEGSLSKFRVVKTQRYLRCDVCQATVMDASCRLSPEQERDIYRLHDNDPSDPGYRKFLSKLTAPLLERLPPGASGLDFGCGPGPALAQMLEAEGMDVSLYDPYFFSSTAVFDQTYDFITCTEVVEHLYAPAGVFRDLDRMLRPGGWLGVMTCFQTDDDRFDNWHYRRDPTHVVFYREFTFKLLANRFGWHLEIPRKDVALFRKPA</sequence>
<dbReference type="Pfam" id="PF13489">
    <property type="entry name" value="Methyltransf_23"/>
    <property type="match status" value="1"/>
</dbReference>
<dbReference type="EMBL" id="VENC01000007">
    <property type="protein sequence ID" value="MTI98236.1"/>
    <property type="molecule type" value="Genomic_DNA"/>
</dbReference>
<dbReference type="Proteomes" id="UP000431462">
    <property type="component" value="Unassembled WGS sequence"/>
</dbReference>
<protein>
    <submittedName>
        <fullName evidence="1">Class I SAM-dependent methyltransferase</fullName>
    </submittedName>
</protein>
<evidence type="ECO:0000313" key="1">
    <source>
        <dbReference type="EMBL" id="MTI98236.1"/>
    </source>
</evidence>
<name>A0A844HVU5_9GAMM</name>
<dbReference type="GO" id="GO:0032259">
    <property type="term" value="P:methylation"/>
    <property type="evidence" value="ECO:0007669"/>
    <property type="project" value="UniProtKB-KW"/>
</dbReference>
<accession>A0A844HVU5</accession>
<proteinExistence type="predicted"/>
<dbReference type="InterPro" id="IPR029063">
    <property type="entry name" value="SAM-dependent_MTases_sf"/>
</dbReference>
<keyword evidence="1" id="KW-0489">Methyltransferase</keyword>
<reference evidence="1 2" key="1">
    <citation type="submission" date="2019-06" db="EMBL/GenBank/DDBJ databases">
        <title>Enrichment of Autotrophic Halophilic Microorganisms from Red Sea Brine Pool Using Microbial Electrosynthesis System.</title>
        <authorList>
            <person name="Alqahtani M.F."/>
            <person name="Bajracharya S."/>
            <person name="Katuri K.P."/>
            <person name="Ali M."/>
            <person name="Saikaly P.E."/>
        </authorList>
    </citation>
    <scope>NUCLEOTIDE SEQUENCE [LARGE SCALE GENOMIC DNA]</scope>
    <source>
        <strain evidence="1">MES15</strain>
    </source>
</reference>
<dbReference type="SUPFAM" id="SSF53335">
    <property type="entry name" value="S-adenosyl-L-methionine-dependent methyltransferases"/>
    <property type="match status" value="1"/>
</dbReference>
<evidence type="ECO:0000313" key="2">
    <source>
        <dbReference type="Proteomes" id="UP000431462"/>
    </source>
</evidence>
<dbReference type="AlphaFoldDB" id="A0A844HVU5"/>
<organism evidence="1 2">
    <name type="scientific">Marinobacter adhaerens</name>
    <dbReference type="NCBI Taxonomy" id="1033846"/>
    <lineage>
        <taxon>Bacteria</taxon>
        <taxon>Pseudomonadati</taxon>
        <taxon>Pseudomonadota</taxon>
        <taxon>Gammaproteobacteria</taxon>
        <taxon>Pseudomonadales</taxon>
        <taxon>Marinobacteraceae</taxon>
        <taxon>Marinobacter</taxon>
    </lineage>
</organism>